<feature type="region of interest" description="Disordered" evidence="1">
    <location>
        <begin position="315"/>
        <end position="348"/>
    </location>
</feature>
<feature type="domain" description="HTH luxR-type" evidence="2">
    <location>
        <begin position="252"/>
        <end position="309"/>
    </location>
</feature>
<dbReference type="Pfam" id="PF01978">
    <property type="entry name" value="TrmB"/>
    <property type="match status" value="1"/>
</dbReference>
<organism evidence="3 4">
    <name type="scientific">Longispora fulva</name>
    <dbReference type="NCBI Taxonomy" id="619741"/>
    <lineage>
        <taxon>Bacteria</taxon>
        <taxon>Bacillati</taxon>
        <taxon>Actinomycetota</taxon>
        <taxon>Actinomycetes</taxon>
        <taxon>Micromonosporales</taxon>
        <taxon>Micromonosporaceae</taxon>
        <taxon>Longispora</taxon>
    </lineage>
</organism>
<dbReference type="InterPro" id="IPR000792">
    <property type="entry name" value="Tscrpt_reg_LuxR_C"/>
</dbReference>
<proteinExistence type="predicted"/>
<dbReference type="InterPro" id="IPR016032">
    <property type="entry name" value="Sig_transdc_resp-reg_C-effctor"/>
</dbReference>
<evidence type="ECO:0000313" key="4">
    <source>
        <dbReference type="Proteomes" id="UP000622552"/>
    </source>
</evidence>
<keyword evidence="4" id="KW-1185">Reference proteome</keyword>
<dbReference type="PANTHER" id="PTHR34293">
    <property type="entry name" value="HTH-TYPE TRANSCRIPTIONAL REGULATOR TRMBL2"/>
    <property type="match status" value="1"/>
</dbReference>
<dbReference type="RefSeq" id="WP_197002177.1">
    <property type="nucleotide sequence ID" value="NZ_BONS01000004.1"/>
</dbReference>
<reference evidence="3" key="1">
    <citation type="submission" date="2020-11" db="EMBL/GenBank/DDBJ databases">
        <title>Sequencing the genomes of 1000 actinobacteria strains.</title>
        <authorList>
            <person name="Klenk H.-P."/>
        </authorList>
    </citation>
    <scope>NUCLEOTIDE SEQUENCE</scope>
    <source>
        <strain evidence="3">DSM 45356</strain>
    </source>
</reference>
<dbReference type="SMART" id="SM00421">
    <property type="entry name" value="HTH_LUXR"/>
    <property type="match status" value="1"/>
</dbReference>
<dbReference type="Gene3D" id="1.10.10.10">
    <property type="entry name" value="Winged helix-like DNA-binding domain superfamily/Winged helix DNA-binding domain"/>
    <property type="match status" value="2"/>
</dbReference>
<sequence length="348" mass="38788">MLEPFDVAEAEESLYRVMLGRPDSTIADLAEVTGRDSSRLRRQLRTLEARGLVTATPTRPVRYRPAPPDLAIEVLALHQHQRIDRARLDAAELAAVWHAAHRDREPPIQIIEGAEANVQCFVQTQLATREEVLTFDKPPYVLAGIARQAEVQRELMARGVRYRTIYDRQSLAEPEQVALARELARLGEQARVLDNVPLKLLITDRAHALVPFQLTDERQTLVLRRSPLLDSLVTLFELLWERATPLWSAGRDGGVTDDDAQLLGFAAAGYTDETIARRIGVNKRTVERRMRRIMDELGARTRFQAGLQAAHKGILGAPPGESATTAASGRPAPAPALFRQVPPMDHQP</sequence>
<name>A0A8J7GAW3_9ACTN</name>
<accession>A0A8J7GAW3</accession>
<dbReference type="GO" id="GO:0006355">
    <property type="term" value="P:regulation of DNA-templated transcription"/>
    <property type="evidence" value="ECO:0007669"/>
    <property type="project" value="InterPro"/>
</dbReference>
<comment type="caution">
    <text evidence="3">The sequence shown here is derived from an EMBL/GenBank/DDBJ whole genome shotgun (WGS) entry which is preliminary data.</text>
</comment>
<dbReference type="InterPro" id="IPR036390">
    <property type="entry name" value="WH_DNA-bd_sf"/>
</dbReference>
<gene>
    <name evidence="3" type="ORF">IW245_001203</name>
</gene>
<dbReference type="InterPro" id="IPR051797">
    <property type="entry name" value="TrmB-like"/>
</dbReference>
<dbReference type="GO" id="GO:0003677">
    <property type="term" value="F:DNA binding"/>
    <property type="evidence" value="ECO:0007669"/>
    <property type="project" value="InterPro"/>
</dbReference>
<dbReference type="AlphaFoldDB" id="A0A8J7GAW3"/>
<dbReference type="PANTHER" id="PTHR34293:SF1">
    <property type="entry name" value="HTH-TYPE TRANSCRIPTIONAL REGULATOR TRMBL2"/>
    <property type="match status" value="1"/>
</dbReference>
<evidence type="ECO:0000256" key="1">
    <source>
        <dbReference type="SAM" id="MobiDB-lite"/>
    </source>
</evidence>
<dbReference type="SUPFAM" id="SSF46894">
    <property type="entry name" value="C-terminal effector domain of the bipartite response regulators"/>
    <property type="match status" value="1"/>
</dbReference>
<evidence type="ECO:0000313" key="3">
    <source>
        <dbReference type="EMBL" id="MBG6135009.1"/>
    </source>
</evidence>
<dbReference type="InterPro" id="IPR036388">
    <property type="entry name" value="WH-like_DNA-bd_sf"/>
</dbReference>
<evidence type="ECO:0000259" key="2">
    <source>
        <dbReference type="SMART" id="SM00421"/>
    </source>
</evidence>
<protein>
    <submittedName>
        <fullName evidence="3">Sugar-specific transcriptional regulator TrmB/DNA-binding CsgD family transcriptional regulator</fullName>
    </submittedName>
</protein>
<dbReference type="SUPFAM" id="SSF46785">
    <property type="entry name" value="Winged helix' DNA-binding domain"/>
    <property type="match status" value="1"/>
</dbReference>
<dbReference type="InterPro" id="IPR002831">
    <property type="entry name" value="Tscrpt_reg_TrmB_N"/>
</dbReference>
<dbReference type="Proteomes" id="UP000622552">
    <property type="component" value="Unassembled WGS sequence"/>
</dbReference>
<dbReference type="EMBL" id="JADOUF010000001">
    <property type="protein sequence ID" value="MBG6135009.1"/>
    <property type="molecule type" value="Genomic_DNA"/>
</dbReference>